<dbReference type="InterPro" id="IPR021454">
    <property type="entry name" value="DUF3105"/>
</dbReference>
<name>A0A495K3Z4_WILMA</name>
<reference evidence="2 3" key="1">
    <citation type="submission" date="2018-10" db="EMBL/GenBank/DDBJ databases">
        <title>Sequencing the genomes of 1000 actinobacteria strains.</title>
        <authorList>
            <person name="Klenk H.-P."/>
        </authorList>
    </citation>
    <scope>NUCLEOTIDE SEQUENCE [LARGE SCALE GENOMIC DNA]</scope>
    <source>
        <strain evidence="2 3">DSM 44343</strain>
    </source>
</reference>
<proteinExistence type="predicted"/>
<feature type="region of interest" description="Disordered" evidence="1">
    <location>
        <begin position="247"/>
        <end position="288"/>
    </location>
</feature>
<protein>
    <submittedName>
        <fullName evidence="2">Uncharacterized protein DUF3105</fullName>
    </submittedName>
</protein>
<organism evidence="2 3">
    <name type="scientific">Williamsia marianensis</name>
    <dbReference type="NCBI Taxonomy" id="85044"/>
    <lineage>
        <taxon>Bacteria</taxon>
        <taxon>Bacillati</taxon>
        <taxon>Actinomycetota</taxon>
        <taxon>Actinomycetes</taxon>
        <taxon>Mycobacteriales</taxon>
        <taxon>Nocardiaceae</taxon>
        <taxon>Williamsia</taxon>
    </lineage>
</organism>
<sequence>MLGGTITGTTRQPFSFRGFSFHANGHLHSTYVEFHRRRRAFPRHDSGLIDIRLAGTVMTRSRTIATAATILVLGTTGCVAERSGDPVPESADSGSVSSLRPSADNPDPTDDIEGVEKRYYPAALHVVPTDRVRYSFSPPIGGRHDAIWAACTGVVYNAGIRSENAVHSLEHGAVWLTYNPEDLDAEAVESLAERVDGVDYTLLSPYPGLDRPVSVQSWGHQLKVDDADDPRIDQFITATKQNIQSGVYPEAPEETGYPEPGATCAASGAFDQLDPPPFDPRPGTLPEN</sequence>
<dbReference type="AlphaFoldDB" id="A0A495K3Z4"/>
<evidence type="ECO:0000313" key="3">
    <source>
        <dbReference type="Proteomes" id="UP000274762"/>
    </source>
</evidence>
<gene>
    <name evidence="2" type="ORF">DFJ75_2835</name>
</gene>
<dbReference type="EMBL" id="RBKV01000001">
    <property type="protein sequence ID" value="RKR95997.1"/>
    <property type="molecule type" value="Genomic_DNA"/>
</dbReference>
<dbReference type="Pfam" id="PF11303">
    <property type="entry name" value="DUF3105"/>
    <property type="match status" value="1"/>
</dbReference>
<accession>A0A495K3Z4</accession>
<evidence type="ECO:0000313" key="2">
    <source>
        <dbReference type="EMBL" id="RKR95997.1"/>
    </source>
</evidence>
<feature type="region of interest" description="Disordered" evidence="1">
    <location>
        <begin position="82"/>
        <end position="113"/>
    </location>
</feature>
<comment type="caution">
    <text evidence="2">The sequence shown here is derived from an EMBL/GenBank/DDBJ whole genome shotgun (WGS) entry which is preliminary data.</text>
</comment>
<evidence type="ECO:0000256" key="1">
    <source>
        <dbReference type="SAM" id="MobiDB-lite"/>
    </source>
</evidence>
<dbReference type="Proteomes" id="UP000274762">
    <property type="component" value="Unassembled WGS sequence"/>
</dbReference>